<gene>
    <name evidence="1" type="ORF">N865_06665</name>
</gene>
<comment type="caution">
    <text evidence="1">The sequence shown here is derived from an EMBL/GenBank/DDBJ whole genome shotgun (WGS) entry which is preliminary data.</text>
</comment>
<dbReference type="Proteomes" id="UP000019489">
    <property type="component" value="Unassembled WGS sequence"/>
</dbReference>
<keyword evidence="2" id="KW-1185">Reference proteome</keyword>
<dbReference type="InterPro" id="IPR027417">
    <property type="entry name" value="P-loop_NTPase"/>
</dbReference>
<accession>W9G7Z2</accession>
<dbReference type="STRING" id="1386089.N865_06665"/>
<dbReference type="Gene3D" id="3.40.50.300">
    <property type="entry name" value="P-loop containing nucleotide triphosphate hydrolases"/>
    <property type="match status" value="1"/>
</dbReference>
<sequence length="169" mass="18027">MSTAAPAGRGRLFLVIGVAHPEVAAALARRFDQAAVVDVAVFDRMVVAGRASPEDEKDGRPTVEQVRQLLLRWSAAIATAETYQLECFDVVLTDALPGSRLEDVLDLVSPEPVHLVVVGGPDDPEVREIPPWGLWLDPAGLTTDEVVDAVLDRLDDAVVPTATDPGADD</sequence>
<dbReference type="OrthoDB" id="4869975at2"/>
<dbReference type="EMBL" id="AWSA01000012">
    <property type="protein sequence ID" value="EWT02316.1"/>
    <property type="molecule type" value="Genomic_DNA"/>
</dbReference>
<dbReference type="RefSeq" id="WP_034803493.1">
    <property type="nucleotide sequence ID" value="NZ_AWSA01000012.1"/>
</dbReference>
<proteinExistence type="predicted"/>
<evidence type="ECO:0000313" key="1">
    <source>
        <dbReference type="EMBL" id="EWT02316.1"/>
    </source>
</evidence>
<evidence type="ECO:0000313" key="2">
    <source>
        <dbReference type="Proteomes" id="UP000019489"/>
    </source>
</evidence>
<dbReference type="AlphaFoldDB" id="W9G7Z2"/>
<reference evidence="1 2" key="1">
    <citation type="submission" date="2013-08" db="EMBL/GenBank/DDBJ databases">
        <title>Intrasporangium oryzae NRRL B-24470.</title>
        <authorList>
            <person name="Liu H."/>
            <person name="Wang G."/>
        </authorList>
    </citation>
    <scope>NUCLEOTIDE SEQUENCE [LARGE SCALE GENOMIC DNA]</scope>
    <source>
        <strain evidence="1 2">NRRL B-24470</strain>
    </source>
</reference>
<name>W9G7Z2_9MICO</name>
<protein>
    <submittedName>
        <fullName evidence="1">Uncharacterized protein</fullName>
    </submittedName>
</protein>
<dbReference type="eggNOG" id="COG0645">
    <property type="taxonomic scope" value="Bacteria"/>
</dbReference>
<organism evidence="1 2">
    <name type="scientific">Intrasporangium oryzae NRRL B-24470</name>
    <dbReference type="NCBI Taxonomy" id="1386089"/>
    <lineage>
        <taxon>Bacteria</taxon>
        <taxon>Bacillati</taxon>
        <taxon>Actinomycetota</taxon>
        <taxon>Actinomycetes</taxon>
        <taxon>Micrococcales</taxon>
        <taxon>Intrasporangiaceae</taxon>
        <taxon>Intrasporangium</taxon>
    </lineage>
</organism>